<evidence type="ECO:0000313" key="2">
    <source>
        <dbReference type="Proteomes" id="UP000712281"/>
    </source>
</evidence>
<evidence type="ECO:0000313" key="1">
    <source>
        <dbReference type="EMBL" id="KAF2600820.1"/>
    </source>
</evidence>
<accession>A0A8S9KYH1</accession>
<gene>
    <name evidence="1" type="ORF">F2Q68_00011207</name>
</gene>
<protein>
    <submittedName>
        <fullName evidence="1">Uncharacterized protein</fullName>
    </submittedName>
</protein>
<comment type="caution">
    <text evidence="1">The sequence shown here is derived from an EMBL/GenBank/DDBJ whole genome shotgun (WGS) entry which is preliminary data.</text>
</comment>
<dbReference type="EMBL" id="QGKW02000717">
    <property type="protein sequence ID" value="KAF2600820.1"/>
    <property type="molecule type" value="Genomic_DNA"/>
</dbReference>
<dbReference type="AlphaFoldDB" id="A0A8S9KYH1"/>
<reference evidence="1" key="1">
    <citation type="submission" date="2019-12" db="EMBL/GenBank/DDBJ databases">
        <title>Genome sequencing and annotation of Brassica cretica.</title>
        <authorList>
            <person name="Studholme D.J."/>
            <person name="Sarris P.F."/>
        </authorList>
    </citation>
    <scope>NUCLEOTIDE SEQUENCE</scope>
    <source>
        <strain evidence="1">PFS-001/15</strain>
        <tissue evidence="1">Leaf</tissue>
    </source>
</reference>
<proteinExistence type="predicted"/>
<organism evidence="1 2">
    <name type="scientific">Brassica cretica</name>
    <name type="common">Mustard</name>
    <dbReference type="NCBI Taxonomy" id="69181"/>
    <lineage>
        <taxon>Eukaryota</taxon>
        <taxon>Viridiplantae</taxon>
        <taxon>Streptophyta</taxon>
        <taxon>Embryophyta</taxon>
        <taxon>Tracheophyta</taxon>
        <taxon>Spermatophyta</taxon>
        <taxon>Magnoliopsida</taxon>
        <taxon>eudicotyledons</taxon>
        <taxon>Gunneridae</taxon>
        <taxon>Pentapetalae</taxon>
        <taxon>rosids</taxon>
        <taxon>malvids</taxon>
        <taxon>Brassicales</taxon>
        <taxon>Brassicaceae</taxon>
        <taxon>Brassiceae</taxon>
        <taxon>Brassica</taxon>
    </lineage>
</organism>
<sequence>MFLELGLPFVCRLLKPDHQANLELDGCLERAPTATGDVRRLRSSTSWSGRRRMRAGPWGTLAVAVRDAS</sequence>
<dbReference type="Proteomes" id="UP000712281">
    <property type="component" value="Unassembled WGS sequence"/>
</dbReference>
<name>A0A8S9KYH1_BRACR</name>